<dbReference type="InterPro" id="IPR036259">
    <property type="entry name" value="MFS_trans_sf"/>
</dbReference>
<feature type="transmembrane region" description="Helical" evidence="6">
    <location>
        <begin position="85"/>
        <end position="107"/>
    </location>
</feature>
<proteinExistence type="predicted"/>
<gene>
    <name evidence="7" type="ORF">UCRPA7_8312</name>
</gene>
<feature type="transmembrane region" description="Helical" evidence="6">
    <location>
        <begin position="259"/>
        <end position="277"/>
    </location>
</feature>
<evidence type="ECO:0000313" key="8">
    <source>
        <dbReference type="Proteomes" id="UP000014074"/>
    </source>
</evidence>
<comment type="subcellular location">
    <subcellularLocation>
        <location evidence="1">Membrane</location>
        <topology evidence="1">Multi-pass membrane protein</topology>
    </subcellularLocation>
</comment>
<evidence type="ECO:0000256" key="1">
    <source>
        <dbReference type="ARBA" id="ARBA00004141"/>
    </source>
</evidence>
<dbReference type="Gene3D" id="1.20.1250.20">
    <property type="entry name" value="MFS general substrate transporter like domains"/>
    <property type="match status" value="2"/>
</dbReference>
<accession>R8BA94</accession>
<dbReference type="OrthoDB" id="6730379at2759"/>
<keyword evidence="8" id="KW-1185">Reference proteome</keyword>
<reference evidence="8" key="1">
    <citation type="journal article" date="2013" name="Genome Announc.">
        <title>Draft genome sequence of the ascomycete Phaeoacremonium aleophilum strain UCR-PA7, a causal agent of the esca disease complex in grapevines.</title>
        <authorList>
            <person name="Blanco-Ulate B."/>
            <person name="Rolshausen P."/>
            <person name="Cantu D."/>
        </authorList>
    </citation>
    <scope>NUCLEOTIDE SEQUENCE [LARGE SCALE GENOMIC DNA]</scope>
    <source>
        <strain evidence="8">UCR-PA7</strain>
    </source>
</reference>
<sequence>MYPRELTKRVLRKVDWILIPLVAGTYMLHFVDKMALSYAAVFDLFPSTGITQVQYAWFGSIFYFAYMAAEYPLVWLAQKTRMAKVIAGCVLGWGAVMMLTVACDSFVGMAACRFFLGVFEAPTTTCFMMMVAMCVGMMLAGVLNLAIGRITIIPVWKAVFLVNGGMTIVWGLLLLIFLPDDVISAKRFTLEEKALLIARGRLARTGILNKTVRLYQVKEAFKDPQVWLLAVLMFLNEVVNGGLSNFGKLILKDVTKDPFRTVALGIPAGVFGISWILSGTWLASKLPNFRTHVMALYNIPTIIGISLLWKLDRTKHEIGLLFAYYIVTGYIVTLFLGMQMPATNLGGYTKRTTGSVIVFMSYCIGNILGPHAFRGEEAPLYPTGCKVIIACCIGQIILAYALRLLLTRRNKERDRQATEIGLSEEIVDTLKDRTDFENPHFRYVL</sequence>
<dbReference type="PANTHER" id="PTHR43791:SF81">
    <property type="entry name" value="TRANSPORTER, PUTATIVE (AFU_ORTHOLOGUE AFUA_7G01190)-RELATED"/>
    <property type="match status" value="1"/>
</dbReference>
<protein>
    <submittedName>
        <fullName evidence="7">Putative mfs protein</fullName>
    </submittedName>
</protein>
<keyword evidence="5 6" id="KW-0472">Membrane</keyword>
<dbReference type="RefSeq" id="XP_007919020.1">
    <property type="nucleotide sequence ID" value="XM_007920829.1"/>
</dbReference>
<keyword evidence="4 6" id="KW-1133">Transmembrane helix</keyword>
<feature type="transmembrane region" description="Helical" evidence="6">
    <location>
        <begin position="159"/>
        <end position="178"/>
    </location>
</feature>
<dbReference type="GO" id="GO:0016020">
    <property type="term" value="C:membrane"/>
    <property type="evidence" value="ECO:0007669"/>
    <property type="project" value="UniProtKB-SubCell"/>
</dbReference>
<dbReference type="HOGENOM" id="CLU_001265_0_5_1"/>
<dbReference type="Proteomes" id="UP000014074">
    <property type="component" value="Unassembled WGS sequence"/>
</dbReference>
<organism evidence="7 8">
    <name type="scientific">Phaeoacremonium minimum (strain UCR-PA7)</name>
    <name type="common">Esca disease fungus</name>
    <name type="synonym">Togninia minima</name>
    <dbReference type="NCBI Taxonomy" id="1286976"/>
    <lineage>
        <taxon>Eukaryota</taxon>
        <taxon>Fungi</taxon>
        <taxon>Dikarya</taxon>
        <taxon>Ascomycota</taxon>
        <taxon>Pezizomycotina</taxon>
        <taxon>Sordariomycetes</taxon>
        <taxon>Sordariomycetidae</taxon>
        <taxon>Togniniales</taxon>
        <taxon>Togniniaceae</taxon>
        <taxon>Phaeoacremonium</taxon>
    </lineage>
</organism>
<evidence type="ECO:0000256" key="3">
    <source>
        <dbReference type="ARBA" id="ARBA00022692"/>
    </source>
</evidence>
<evidence type="ECO:0000256" key="4">
    <source>
        <dbReference type="ARBA" id="ARBA00022989"/>
    </source>
</evidence>
<keyword evidence="2" id="KW-0813">Transport</keyword>
<dbReference type="SUPFAM" id="SSF103473">
    <property type="entry name" value="MFS general substrate transporter"/>
    <property type="match status" value="1"/>
</dbReference>
<dbReference type="InterPro" id="IPR011701">
    <property type="entry name" value="MFS"/>
</dbReference>
<evidence type="ECO:0000313" key="7">
    <source>
        <dbReference type="EMBL" id="EON96208.1"/>
    </source>
</evidence>
<dbReference type="AlphaFoldDB" id="R8BA94"/>
<name>R8BA94_PHAM7</name>
<dbReference type="KEGG" id="tmn:UCRPA7_8312"/>
<feature type="transmembrane region" description="Helical" evidence="6">
    <location>
        <begin position="226"/>
        <end position="247"/>
    </location>
</feature>
<evidence type="ECO:0000256" key="2">
    <source>
        <dbReference type="ARBA" id="ARBA00022448"/>
    </source>
</evidence>
<feature type="transmembrane region" description="Helical" evidence="6">
    <location>
        <begin position="289"/>
        <end position="309"/>
    </location>
</feature>
<evidence type="ECO:0000256" key="6">
    <source>
        <dbReference type="SAM" id="Phobius"/>
    </source>
</evidence>
<feature type="transmembrane region" description="Helical" evidence="6">
    <location>
        <begin position="16"/>
        <end position="35"/>
    </location>
</feature>
<feature type="transmembrane region" description="Helical" evidence="6">
    <location>
        <begin position="55"/>
        <end position="73"/>
    </location>
</feature>
<dbReference type="eggNOG" id="KOG2533">
    <property type="taxonomic scope" value="Eukaryota"/>
</dbReference>
<dbReference type="GeneID" id="19329153"/>
<dbReference type="PANTHER" id="PTHR43791">
    <property type="entry name" value="PERMEASE-RELATED"/>
    <property type="match status" value="1"/>
</dbReference>
<keyword evidence="3 6" id="KW-0812">Transmembrane</keyword>
<evidence type="ECO:0000256" key="5">
    <source>
        <dbReference type="ARBA" id="ARBA00023136"/>
    </source>
</evidence>
<feature type="transmembrane region" description="Helical" evidence="6">
    <location>
        <begin position="387"/>
        <end position="406"/>
    </location>
</feature>
<feature type="transmembrane region" description="Helical" evidence="6">
    <location>
        <begin position="127"/>
        <end position="147"/>
    </location>
</feature>
<dbReference type="GO" id="GO:0022857">
    <property type="term" value="F:transmembrane transporter activity"/>
    <property type="evidence" value="ECO:0007669"/>
    <property type="project" value="InterPro"/>
</dbReference>
<dbReference type="EMBL" id="KB933351">
    <property type="protein sequence ID" value="EON96208.1"/>
    <property type="molecule type" value="Genomic_DNA"/>
</dbReference>
<dbReference type="Pfam" id="PF07690">
    <property type="entry name" value="MFS_1"/>
    <property type="match status" value="1"/>
</dbReference>
<feature type="transmembrane region" description="Helical" evidence="6">
    <location>
        <begin position="321"/>
        <end position="340"/>
    </location>
</feature>